<evidence type="ECO:0000256" key="3">
    <source>
        <dbReference type="ARBA" id="ARBA00023125"/>
    </source>
</evidence>
<dbReference type="Pfam" id="PF00126">
    <property type="entry name" value="HTH_1"/>
    <property type="match status" value="1"/>
</dbReference>
<dbReference type="Proteomes" id="UP000441399">
    <property type="component" value="Unassembled WGS sequence"/>
</dbReference>
<evidence type="ECO:0000256" key="2">
    <source>
        <dbReference type="ARBA" id="ARBA00023015"/>
    </source>
</evidence>
<dbReference type="SUPFAM" id="SSF46785">
    <property type="entry name" value="Winged helix' DNA-binding domain"/>
    <property type="match status" value="1"/>
</dbReference>
<keyword evidence="2" id="KW-0805">Transcription regulation</keyword>
<dbReference type="PANTHER" id="PTHR30537">
    <property type="entry name" value="HTH-TYPE TRANSCRIPTIONAL REGULATOR"/>
    <property type="match status" value="1"/>
</dbReference>
<dbReference type="GO" id="GO:0043565">
    <property type="term" value="F:sequence-specific DNA binding"/>
    <property type="evidence" value="ECO:0007669"/>
    <property type="project" value="TreeGrafter"/>
</dbReference>
<keyword evidence="3" id="KW-0238">DNA-binding</keyword>
<dbReference type="InterPro" id="IPR058163">
    <property type="entry name" value="LysR-type_TF_proteobact-type"/>
</dbReference>
<feature type="domain" description="HTH lysR-type" evidence="5">
    <location>
        <begin position="34"/>
        <end position="80"/>
    </location>
</feature>
<reference evidence="6 7" key="1">
    <citation type="submission" date="2019-11" db="EMBL/GenBank/DDBJ databases">
        <authorList>
            <person name="Holert J."/>
        </authorList>
    </citation>
    <scope>NUCLEOTIDE SEQUENCE [LARGE SCALE GENOMIC DNA]</scope>
    <source>
        <strain evidence="6">SB11_3</strain>
    </source>
</reference>
<dbReference type="PANTHER" id="PTHR30537:SF3">
    <property type="entry name" value="TRANSCRIPTIONAL REGULATORY PROTEIN"/>
    <property type="match status" value="1"/>
</dbReference>
<protein>
    <submittedName>
        <fullName evidence="6">HTH-type transcriptional activator CmpR</fullName>
    </submittedName>
</protein>
<dbReference type="InterPro" id="IPR005119">
    <property type="entry name" value="LysR_subst-bd"/>
</dbReference>
<evidence type="ECO:0000313" key="7">
    <source>
        <dbReference type="Proteomes" id="UP000441399"/>
    </source>
</evidence>
<organism evidence="6 7">
    <name type="scientific">BD1-7 clade bacterium</name>
    <dbReference type="NCBI Taxonomy" id="2029982"/>
    <lineage>
        <taxon>Bacteria</taxon>
        <taxon>Pseudomonadati</taxon>
        <taxon>Pseudomonadota</taxon>
        <taxon>Gammaproteobacteria</taxon>
        <taxon>Cellvibrionales</taxon>
        <taxon>Spongiibacteraceae</taxon>
        <taxon>BD1-7 clade</taxon>
    </lineage>
</organism>
<sequence length="309" mass="35142">MVINCYYLFINEQIEWGVILETARWDDYRIAYQVARSGSLAKAGAALGINHSTVLRRIDQLEAAIGTALFIRHQRGYQLTDAGHVFVDNMPQVVEAFASLENRLVAADSDLRGKLVLTTPSDYLVILNPYLKRFRDQYPLLRLEIFATDEKLSLAAGDAHVAIRLGPKPDEADLIVKMLTEDQLQFCASESYIERYGELTRLEDCNDHLWVMPNGNKTRLPLIRSVLDHLDPERVVYQTNGFLEVYGAVEEGMGIGPVPRLHALRSPRIKVLNIKLDQPKGQAWFVYHRDVKHNVRVKALYQFLANTLP</sequence>
<dbReference type="SUPFAM" id="SSF53850">
    <property type="entry name" value="Periplasmic binding protein-like II"/>
    <property type="match status" value="1"/>
</dbReference>
<keyword evidence="4" id="KW-0804">Transcription</keyword>
<evidence type="ECO:0000259" key="5">
    <source>
        <dbReference type="PROSITE" id="PS50931"/>
    </source>
</evidence>
<evidence type="ECO:0000313" key="6">
    <source>
        <dbReference type="EMBL" id="CAA0107677.1"/>
    </source>
</evidence>
<dbReference type="Gene3D" id="1.10.10.10">
    <property type="entry name" value="Winged helix-like DNA-binding domain superfamily/Winged helix DNA-binding domain"/>
    <property type="match status" value="1"/>
</dbReference>
<accession>A0A5S9PTE9</accession>
<comment type="similarity">
    <text evidence="1">Belongs to the LysR transcriptional regulatory family.</text>
</comment>
<dbReference type="Gene3D" id="3.40.190.290">
    <property type="match status" value="1"/>
</dbReference>
<proteinExistence type="inferred from homology"/>
<dbReference type="InterPro" id="IPR036390">
    <property type="entry name" value="WH_DNA-bd_sf"/>
</dbReference>
<keyword evidence="7" id="KW-1185">Reference proteome</keyword>
<dbReference type="GO" id="GO:0003700">
    <property type="term" value="F:DNA-binding transcription factor activity"/>
    <property type="evidence" value="ECO:0007669"/>
    <property type="project" value="InterPro"/>
</dbReference>
<evidence type="ECO:0000256" key="4">
    <source>
        <dbReference type="ARBA" id="ARBA00023163"/>
    </source>
</evidence>
<dbReference type="AlphaFoldDB" id="A0A5S9PTE9"/>
<dbReference type="GO" id="GO:0006351">
    <property type="term" value="P:DNA-templated transcription"/>
    <property type="evidence" value="ECO:0007669"/>
    <property type="project" value="TreeGrafter"/>
</dbReference>
<evidence type="ECO:0000256" key="1">
    <source>
        <dbReference type="ARBA" id="ARBA00009437"/>
    </source>
</evidence>
<name>A0A5S9PTE9_9GAMM</name>
<dbReference type="EMBL" id="CACSIO010000012">
    <property type="protein sequence ID" value="CAA0107677.1"/>
    <property type="molecule type" value="Genomic_DNA"/>
</dbReference>
<dbReference type="InterPro" id="IPR000847">
    <property type="entry name" value="LysR_HTH_N"/>
</dbReference>
<gene>
    <name evidence="6" type="primary">cmpR_2</name>
    <name evidence="6" type="ORF">OPDIPICF_01234</name>
</gene>
<dbReference type="InterPro" id="IPR036388">
    <property type="entry name" value="WH-like_DNA-bd_sf"/>
</dbReference>
<dbReference type="Pfam" id="PF03466">
    <property type="entry name" value="LysR_substrate"/>
    <property type="match status" value="1"/>
</dbReference>
<dbReference type="PROSITE" id="PS50931">
    <property type="entry name" value="HTH_LYSR"/>
    <property type="match status" value="1"/>
</dbReference>